<gene>
    <name evidence="5" type="ORF">D3C57_105950</name>
</gene>
<sequence length="64" mass="7229">MVARLWDSWEDDAEIRDTATGRFVDRDKPHYVDFEGAHFTVRGPAIVPRPPQGHPVVAVATTDR</sequence>
<accession>A0A3L8RFZ8</accession>
<dbReference type="EMBL" id="QYCY01000001">
    <property type="protein sequence ID" value="RLV77893.1"/>
    <property type="molecule type" value="Genomic_DNA"/>
</dbReference>
<dbReference type="Gene3D" id="3.20.20.30">
    <property type="entry name" value="Luciferase-like domain"/>
    <property type="match status" value="1"/>
</dbReference>
<evidence type="ECO:0000256" key="3">
    <source>
        <dbReference type="ARBA" id="ARBA00023002"/>
    </source>
</evidence>
<keyword evidence="4" id="KW-0503">Monooxygenase</keyword>
<dbReference type="InterPro" id="IPR051260">
    <property type="entry name" value="Diverse_substr_monoxygenases"/>
</dbReference>
<dbReference type="SUPFAM" id="SSF51679">
    <property type="entry name" value="Bacterial luciferase-like"/>
    <property type="match status" value="1"/>
</dbReference>
<organism evidence="5 6">
    <name type="scientific">Streptomyces rapamycinicus (strain ATCC 29253 / DSM 41530 / NRRL 5491 / AYB-994)</name>
    <name type="common">Streptomyces hygroscopicus (strain ATCC 29253)</name>
    <dbReference type="NCBI Taxonomy" id="1343740"/>
    <lineage>
        <taxon>Bacteria</taxon>
        <taxon>Bacillati</taxon>
        <taxon>Actinomycetota</taxon>
        <taxon>Actinomycetes</taxon>
        <taxon>Kitasatosporales</taxon>
        <taxon>Streptomycetaceae</taxon>
        <taxon>Streptomyces</taxon>
        <taxon>Streptomyces violaceusniger group</taxon>
    </lineage>
</organism>
<evidence type="ECO:0000256" key="4">
    <source>
        <dbReference type="ARBA" id="ARBA00023033"/>
    </source>
</evidence>
<evidence type="ECO:0000256" key="1">
    <source>
        <dbReference type="ARBA" id="ARBA00022630"/>
    </source>
</evidence>
<dbReference type="PANTHER" id="PTHR30011">
    <property type="entry name" value="ALKANESULFONATE MONOOXYGENASE-RELATED"/>
    <property type="match status" value="1"/>
</dbReference>
<comment type="caution">
    <text evidence="5">The sequence shown here is derived from an EMBL/GenBank/DDBJ whole genome shotgun (WGS) entry which is preliminary data.</text>
</comment>
<dbReference type="AlphaFoldDB" id="A0A3L8RFZ8"/>
<evidence type="ECO:0008006" key="7">
    <source>
        <dbReference type="Google" id="ProtNLM"/>
    </source>
</evidence>
<evidence type="ECO:0000313" key="5">
    <source>
        <dbReference type="EMBL" id="RLV77893.1"/>
    </source>
</evidence>
<keyword evidence="3" id="KW-0560">Oxidoreductase</keyword>
<keyword evidence="2" id="KW-0288">FMN</keyword>
<reference evidence="5 6" key="1">
    <citation type="journal article" date="2018" name="J. Biol. Chem.">
        <title>Discovery of the actinoplanic acid pathway in Streptomyces rapamycinicus reveals a genetically conserved synergism with rapamycin.</title>
        <authorList>
            <person name="Mrak P."/>
            <person name="Krastel P."/>
            <person name="Pivk Lukancic P."/>
            <person name="Tao J."/>
            <person name="Pistorius D."/>
            <person name="Moore C.M."/>
        </authorList>
    </citation>
    <scope>NUCLEOTIDE SEQUENCE [LARGE SCALE GENOMIC DNA]</scope>
    <source>
        <strain evidence="5 6">NRRL 5491</strain>
    </source>
</reference>
<dbReference type="Proteomes" id="UP000281594">
    <property type="component" value="Unassembled WGS sequence"/>
</dbReference>
<dbReference type="InterPro" id="IPR036661">
    <property type="entry name" value="Luciferase-like_sf"/>
</dbReference>
<dbReference type="GO" id="GO:0004497">
    <property type="term" value="F:monooxygenase activity"/>
    <property type="evidence" value="ECO:0007669"/>
    <property type="project" value="UniProtKB-KW"/>
</dbReference>
<dbReference type="GO" id="GO:0016705">
    <property type="term" value="F:oxidoreductase activity, acting on paired donors, with incorporation or reduction of molecular oxygen"/>
    <property type="evidence" value="ECO:0007669"/>
    <property type="project" value="InterPro"/>
</dbReference>
<proteinExistence type="predicted"/>
<evidence type="ECO:0000256" key="2">
    <source>
        <dbReference type="ARBA" id="ARBA00022643"/>
    </source>
</evidence>
<evidence type="ECO:0000313" key="6">
    <source>
        <dbReference type="Proteomes" id="UP000281594"/>
    </source>
</evidence>
<dbReference type="STRING" id="1343740.M271_37655"/>
<keyword evidence="1" id="KW-0285">Flavoprotein</keyword>
<protein>
    <recommendedName>
        <fullName evidence="7">Luciferase-like domain-containing protein</fullName>
    </recommendedName>
</protein>
<dbReference type="PANTHER" id="PTHR30011:SF16">
    <property type="entry name" value="C2H2 FINGER DOMAIN TRANSCRIPTION FACTOR (EUROFUNG)-RELATED"/>
    <property type="match status" value="1"/>
</dbReference>
<name>A0A3L8RFZ8_STRRN</name>